<dbReference type="RefSeq" id="WP_148578260.1">
    <property type="nucleotide sequence ID" value="NZ_JAVEUW010000043.1"/>
</dbReference>
<gene>
    <name evidence="15 19" type="primary">napA</name>
    <name evidence="19" type="ORF">ETQ85_06595</name>
</gene>
<dbReference type="Pfam" id="PF04879">
    <property type="entry name" value="Molybdop_Fe4S4"/>
    <property type="match status" value="1"/>
</dbReference>
<reference evidence="19 20" key="1">
    <citation type="submission" date="2019-01" db="EMBL/GenBank/DDBJ databases">
        <title>Zoogloea oleivorans genome sequencing and assembly.</title>
        <authorList>
            <person name="Tancsics A."/>
            <person name="Farkas M."/>
            <person name="Kriszt B."/>
            <person name="Maroti G."/>
            <person name="Horvath B."/>
        </authorList>
    </citation>
    <scope>NUCLEOTIDE SEQUENCE [LARGE SCALE GENOMIC DNA]</scope>
    <source>
        <strain evidence="19 20">Buc</strain>
    </source>
</reference>
<dbReference type="PANTHER" id="PTHR43105:SF11">
    <property type="entry name" value="PERIPLASMIC NITRATE REDUCTASE"/>
    <property type="match status" value="1"/>
</dbReference>
<dbReference type="InterPro" id="IPR006657">
    <property type="entry name" value="MoPterin_dinucl-bd_dom"/>
</dbReference>
<dbReference type="Gene3D" id="3.40.228.10">
    <property type="entry name" value="Dimethylsulfoxide Reductase, domain 2"/>
    <property type="match status" value="1"/>
</dbReference>
<feature type="binding site" evidence="15">
    <location>
        <position position="57"/>
    </location>
    <ligand>
        <name>[4Fe-4S] cluster</name>
        <dbReference type="ChEBI" id="CHEBI:49883"/>
    </ligand>
</feature>
<feature type="binding site" evidence="15">
    <location>
        <position position="50"/>
    </location>
    <ligand>
        <name>[4Fe-4S] cluster</name>
        <dbReference type="ChEBI" id="CHEBI:49883"/>
    </ligand>
</feature>
<feature type="binding site" evidence="15">
    <location>
        <begin position="216"/>
        <end position="223"/>
    </location>
    <ligand>
        <name>Mo-bis(molybdopterin guanine dinucleotide)</name>
        <dbReference type="ChEBI" id="CHEBI:60539"/>
    </ligand>
</feature>
<dbReference type="CDD" id="cd02791">
    <property type="entry name" value="MopB_CT_Nitrate-R-NapA-like"/>
    <property type="match status" value="1"/>
</dbReference>
<dbReference type="InterPro" id="IPR019546">
    <property type="entry name" value="TAT_signal_bac_arc"/>
</dbReference>
<keyword evidence="2 15" id="KW-0813">Transport</keyword>
<organism evidence="19 20">
    <name type="scientific">Zoogloea oleivorans</name>
    <dbReference type="NCBI Taxonomy" id="1552750"/>
    <lineage>
        <taxon>Bacteria</taxon>
        <taxon>Pseudomonadati</taxon>
        <taxon>Pseudomonadota</taxon>
        <taxon>Betaproteobacteria</taxon>
        <taxon>Rhodocyclales</taxon>
        <taxon>Zoogloeaceae</taxon>
        <taxon>Zoogloea</taxon>
    </lineage>
</organism>
<evidence type="ECO:0000313" key="20">
    <source>
        <dbReference type="Proteomes" id="UP000389128"/>
    </source>
</evidence>
<evidence type="ECO:0000256" key="10">
    <source>
        <dbReference type="ARBA" id="ARBA00023004"/>
    </source>
</evidence>
<evidence type="ECO:0000256" key="4">
    <source>
        <dbReference type="ARBA" id="ARBA00022505"/>
    </source>
</evidence>
<feature type="binding site" evidence="15">
    <location>
        <begin position="247"/>
        <end position="251"/>
    </location>
    <ligand>
        <name>Mo-bis(molybdopterin guanine dinucleotide)</name>
        <dbReference type="ChEBI" id="CHEBI:60539"/>
    </ligand>
</feature>
<dbReference type="SUPFAM" id="SSF53706">
    <property type="entry name" value="Formate dehydrogenase/DMSO reductase, domains 1-3"/>
    <property type="match status" value="1"/>
</dbReference>
<comment type="cofactor">
    <cofactor evidence="15">
        <name>[4Fe-4S] cluster</name>
        <dbReference type="ChEBI" id="CHEBI:49883"/>
    </cofactor>
    <text evidence="15">Binds 1 [4Fe-4S] cluster.</text>
</comment>
<dbReference type="GO" id="GO:0045333">
    <property type="term" value="P:cellular respiration"/>
    <property type="evidence" value="ECO:0007669"/>
    <property type="project" value="UniProtKB-ARBA"/>
</dbReference>
<dbReference type="GO" id="GO:0051539">
    <property type="term" value="F:4 iron, 4 sulfur cluster binding"/>
    <property type="evidence" value="ECO:0007669"/>
    <property type="project" value="UniProtKB-KW"/>
</dbReference>
<dbReference type="Pfam" id="PF01568">
    <property type="entry name" value="Molydop_binding"/>
    <property type="match status" value="1"/>
</dbReference>
<dbReference type="GO" id="GO:0042128">
    <property type="term" value="P:nitrate assimilation"/>
    <property type="evidence" value="ECO:0007669"/>
    <property type="project" value="UniProtKB-UniRule"/>
</dbReference>
<feature type="binding site" evidence="15">
    <location>
        <position position="824"/>
    </location>
    <ligand>
        <name>Mo-bis(molybdopterin guanine dinucleotide)</name>
        <dbReference type="ChEBI" id="CHEBI:60539"/>
    </ligand>
</feature>
<dbReference type="Pfam" id="PF00384">
    <property type="entry name" value="Molybdopterin"/>
    <property type="match status" value="1"/>
</dbReference>
<evidence type="ECO:0000256" key="15">
    <source>
        <dbReference type="HAMAP-Rule" id="MF_01630"/>
    </source>
</evidence>
<keyword evidence="11 15" id="KW-0411">Iron-sulfur</keyword>
<evidence type="ECO:0000256" key="12">
    <source>
        <dbReference type="ARBA" id="ARBA00023063"/>
    </source>
</evidence>
<comment type="subcellular location">
    <subcellularLocation>
        <location evidence="15">Periplasm</location>
    </subcellularLocation>
</comment>
<dbReference type="PROSITE" id="PS51669">
    <property type="entry name" value="4FE4S_MOW_BIS_MGD"/>
    <property type="match status" value="1"/>
</dbReference>
<feature type="binding site" evidence="15">
    <location>
        <position position="183"/>
    </location>
    <ligand>
        <name>Mo-bis(molybdopterin guanine dinucleotide)</name>
        <dbReference type="ChEBI" id="CHEBI:60539"/>
    </ligand>
</feature>
<feature type="binding site" evidence="15">
    <location>
        <position position="387"/>
    </location>
    <ligand>
        <name>Mo-bis(molybdopterin guanine dinucleotide)</name>
        <dbReference type="ChEBI" id="CHEBI:60539"/>
    </ligand>
</feature>
<protein>
    <recommendedName>
        <fullName evidence="15">Periplasmic nitrate reductase</fullName>
        <ecNumber evidence="15">1.9.6.1</ecNumber>
    </recommendedName>
</protein>
<dbReference type="GO" id="GO:0030151">
    <property type="term" value="F:molybdenum ion binding"/>
    <property type="evidence" value="ECO:0007669"/>
    <property type="project" value="InterPro"/>
</dbReference>
<feature type="binding site" evidence="15">
    <location>
        <position position="546"/>
    </location>
    <ligand>
        <name>Mo-bis(molybdopterin guanine dinucleotide)</name>
        <dbReference type="ChEBI" id="CHEBI:60539"/>
    </ligand>
</feature>
<comment type="PTM">
    <text evidence="15">Predicted to be exported by the Tat system. The position of the signal peptide cleavage has not been experimentally proven.</text>
</comment>
<dbReference type="NCBIfam" id="NF010055">
    <property type="entry name" value="PRK13532.1"/>
    <property type="match status" value="1"/>
</dbReference>
<dbReference type="AlphaFoldDB" id="A0A6C2D0Z4"/>
<feature type="binding site" evidence="15">
    <location>
        <position position="391"/>
    </location>
    <ligand>
        <name>Mo-bis(molybdopterin guanine dinucleotide)</name>
        <dbReference type="ChEBI" id="CHEBI:60539"/>
    </ligand>
</feature>
<dbReference type="FunFam" id="2.40.40.20:FF:000005">
    <property type="entry name" value="Periplasmic nitrate reductase"/>
    <property type="match status" value="1"/>
</dbReference>
<evidence type="ECO:0000256" key="5">
    <source>
        <dbReference type="ARBA" id="ARBA00022723"/>
    </source>
</evidence>
<dbReference type="SMART" id="SM00926">
    <property type="entry name" value="Molybdop_Fe4S4"/>
    <property type="match status" value="1"/>
</dbReference>
<keyword evidence="4 15" id="KW-0500">Molybdenum</keyword>
<evidence type="ECO:0000256" key="13">
    <source>
        <dbReference type="ARBA" id="ARBA00052176"/>
    </source>
</evidence>
<feature type="binding site" evidence="15">
    <location>
        <position position="497"/>
    </location>
    <ligand>
        <name>Mo-bis(molybdopterin guanine dinucleotide)</name>
        <dbReference type="ChEBI" id="CHEBI:60539"/>
    </ligand>
</feature>
<feature type="binding site" evidence="15">
    <location>
        <position position="573"/>
    </location>
    <ligand>
        <name>Mo-bis(molybdopterin guanine dinucleotide)</name>
        <dbReference type="ChEBI" id="CHEBI:60539"/>
    </ligand>
</feature>
<feature type="signal peptide" evidence="17">
    <location>
        <begin position="1"/>
        <end position="29"/>
    </location>
</feature>
<sequence>MTINRRDFIKTQAIATAAASAGISIPVLAAPKDGAAPAGDSKVRWDKAPCRFCGTGCSVLVGVQDGRVVATQGDPDSQVNRGLNCIKGYFLSKIMYGEDRLTRPLLRMKDGKYSKDGEFTPISWNQAFDIMAEKWKTAMKADGPGSVAMFGSGQWTIFEGYAASKLMKAGFRSNNLDPNARHCMASAVTGFMRTFGMDEPMGCYDDIEQADAFVLWGSNMAEMHPILWTRITDRRLTKTDTQVHVLSTFEHRSFELADNGMIFVPNTDLAILNYICNHIIQSGKVNQDFIKAHVNFKMGETDIGFGLRPNNVLEKDAKFNGYPGADGKPKNNPSDAKPSNFEEFKKFVSEYTLEKVSKLSGVPAERLKKLAELYADPKKKVVSFWTMGFNQHTRGTWANNMIYNVHLLVGKIATPGSGPFSLTGQPSACGTAREVGTFAHRLPADMLVTNPEHRKHAEEIWQLPDGTIPDKIGLHAVAQSRALKDGKLKCYWTSTTNNMQAGPNVNQEIYPGWRNPAAFVVVSDVYPTVSAMAADLILPSAMWTEKEGAFGNAERRTQVWRQQVKAPGEARSDLWQFMEFSKRFKVEEVWPAELIAKKPELKGKTLYDVLYANKVVNKFPKSELAKVNDHAIKGYTNDEAEAFGFYVQKGLFEEYAQFGRGHGHDLANFDVYHKARGLRWPVVDGKETLWRYREGYDPYVKTGEGVKFYGHKDGKAVIFALPYQDPPEKPDAEYDMWLCTGRVLEHWHTGTMTRRVPELHKAVPEAQVFMHPDDAKKRGLQRGMQVKVVSRRGEMLARIETKGRNKPPVGLIFVPFFDESKLVNKLTLDATCPISKQTDFKKCAVKVLRA</sequence>
<keyword evidence="6 15" id="KW-0732">Signal</keyword>
<evidence type="ECO:0000313" key="19">
    <source>
        <dbReference type="EMBL" id="TYC60170.1"/>
    </source>
</evidence>
<feature type="binding site" evidence="15">
    <location>
        <begin position="523"/>
        <end position="524"/>
    </location>
    <ligand>
        <name>Mo-bis(molybdopterin guanine dinucleotide)</name>
        <dbReference type="ChEBI" id="CHEBI:60539"/>
    </ligand>
</feature>
<keyword evidence="8 15" id="KW-0249">Electron transport</keyword>
<feature type="chain" id="PRO_5025632678" description="Periplasmic nitrate reductase" evidence="17">
    <location>
        <begin position="30"/>
        <end position="850"/>
    </location>
</feature>
<keyword evidence="20" id="KW-1185">Reference proteome</keyword>
<comment type="subunit">
    <text evidence="15">Component of the periplasmic nitrate reductase NapAB complex composed of NapA and NapB.</text>
</comment>
<keyword evidence="9 15" id="KW-0560">Oxidoreductase</keyword>
<dbReference type="CDD" id="cd02754">
    <property type="entry name" value="MopB_Nitrate-R-NapA-like"/>
    <property type="match status" value="1"/>
</dbReference>
<evidence type="ECO:0000256" key="1">
    <source>
        <dbReference type="ARBA" id="ARBA00008747"/>
    </source>
</evidence>
<dbReference type="GO" id="GO:0050140">
    <property type="term" value="F:nitrate reductase (cytochrome) activity"/>
    <property type="evidence" value="ECO:0007669"/>
    <property type="project" value="UniProtKB-EC"/>
</dbReference>
<dbReference type="InterPro" id="IPR041957">
    <property type="entry name" value="CT_Nitrate-R-NapA-like"/>
</dbReference>
<evidence type="ECO:0000256" key="17">
    <source>
        <dbReference type="SAM" id="SignalP"/>
    </source>
</evidence>
<comment type="caution">
    <text evidence="15">Lacks conserved residue(s) required for the propagation of feature annotation.</text>
</comment>
<keyword evidence="7 15" id="KW-0574">Periplasm</keyword>
<dbReference type="PANTHER" id="PTHR43105">
    <property type="entry name" value="RESPIRATORY NITRATE REDUCTASE"/>
    <property type="match status" value="1"/>
</dbReference>
<comment type="similarity">
    <text evidence="1 15">Belongs to the prokaryotic molybdopterin-containing oxidoreductase family. NasA/NapA/NarB subfamily.</text>
</comment>
<evidence type="ECO:0000259" key="18">
    <source>
        <dbReference type="PROSITE" id="PS51669"/>
    </source>
</evidence>
<evidence type="ECO:0000256" key="16">
    <source>
        <dbReference type="SAM" id="MobiDB-lite"/>
    </source>
</evidence>
<evidence type="ECO:0000256" key="9">
    <source>
        <dbReference type="ARBA" id="ARBA00023002"/>
    </source>
</evidence>
<keyword evidence="10 15" id="KW-0408">Iron</keyword>
<dbReference type="NCBIfam" id="TIGR01409">
    <property type="entry name" value="TAT_signal_seq"/>
    <property type="match status" value="1"/>
</dbReference>
<dbReference type="Gene3D" id="3.30.200.210">
    <property type="match status" value="1"/>
</dbReference>
<comment type="caution">
    <text evidence="19">The sequence shown here is derived from an EMBL/GenBank/DDBJ whole genome shotgun (WGS) entry which is preliminary data.</text>
</comment>
<dbReference type="GO" id="GO:0009325">
    <property type="term" value="C:nitrate reductase complex"/>
    <property type="evidence" value="ECO:0007669"/>
    <property type="project" value="TreeGrafter"/>
</dbReference>
<dbReference type="OrthoDB" id="9810782at2"/>
<evidence type="ECO:0000256" key="11">
    <source>
        <dbReference type="ARBA" id="ARBA00023014"/>
    </source>
</evidence>
<feature type="binding site" evidence="15">
    <location>
        <position position="53"/>
    </location>
    <ligand>
        <name>[4Fe-4S] cluster</name>
        <dbReference type="ChEBI" id="CHEBI:49883"/>
    </ligand>
</feature>
<dbReference type="InterPro" id="IPR009010">
    <property type="entry name" value="Asp_de-COase-like_dom_sf"/>
</dbReference>
<name>A0A6C2D0Z4_9RHOO</name>
<keyword evidence="12 15" id="KW-0534">Nitrate assimilation</keyword>
<dbReference type="Proteomes" id="UP000389128">
    <property type="component" value="Unassembled WGS sequence"/>
</dbReference>
<dbReference type="GO" id="GO:0043546">
    <property type="term" value="F:molybdopterin cofactor binding"/>
    <property type="evidence" value="ECO:0007669"/>
    <property type="project" value="InterPro"/>
</dbReference>
<feature type="binding site" evidence="15">
    <location>
        <position position="87"/>
    </location>
    <ligand>
        <name>Mo-bis(molybdopterin guanine dinucleotide)</name>
        <dbReference type="ChEBI" id="CHEBI:60539"/>
    </ligand>
</feature>
<dbReference type="EMBL" id="SDKK01000005">
    <property type="protein sequence ID" value="TYC60170.1"/>
    <property type="molecule type" value="Genomic_DNA"/>
</dbReference>
<evidence type="ECO:0000256" key="2">
    <source>
        <dbReference type="ARBA" id="ARBA00022448"/>
    </source>
</evidence>
<dbReference type="InterPro" id="IPR006311">
    <property type="entry name" value="TAT_signal"/>
</dbReference>
<evidence type="ECO:0000256" key="7">
    <source>
        <dbReference type="ARBA" id="ARBA00022764"/>
    </source>
</evidence>
<dbReference type="Gene3D" id="2.40.40.20">
    <property type="match status" value="1"/>
</dbReference>
<feature type="binding site" evidence="15">
    <location>
        <position position="841"/>
    </location>
    <ligand>
        <name>Mo-bis(molybdopterin guanine dinucleotide)</name>
        <dbReference type="ChEBI" id="CHEBI:60539"/>
    </ligand>
</feature>
<keyword evidence="3 15" id="KW-0004">4Fe-4S</keyword>
<dbReference type="GO" id="GO:0042597">
    <property type="term" value="C:periplasmic space"/>
    <property type="evidence" value="ECO:0007669"/>
    <property type="project" value="UniProtKB-SubCell"/>
</dbReference>
<feature type="region of interest" description="Disordered" evidence="16">
    <location>
        <begin position="318"/>
        <end position="339"/>
    </location>
</feature>
<dbReference type="InterPro" id="IPR006656">
    <property type="entry name" value="Mopterin_OxRdtase"/>
</dbReference>
<dbReference type="InterPro" id="IPR027467">
    <property type="entry name" value="MopterinOxRdtase_cofactor_BS"/>
</dbReference>
<dbReference type="GO" id="GO:0006777">
    <property type="term" value="P:Mo-molybdopterin cofactor biosynthetic process"/>
    <property type="evidence" value="ECO:0007669"/>
    <property type="project" value="UniProtKB-UniRule"/>
</dbReference>
<feature type="binding site" evidence="15">
    <location>
        <position position="85"/>
    </location>
    <ligand>
        <name>[4Fe-4S] cluster</name>
        <dbReference type="ChEBI" id="CHEBI:49883"/>
    </ligand>
</feature>
<keyword evidence="5 15" id="KW-0479">Metal-binding</keyword>
<comment type="catalytic activity">
    <reaction evidence="13 15">
        <text>2 Fe(II)-[cytochrome] + nitrate + 2 H(+) = 2 Fe(III)-[cytochrome] + nitrite + H2O</text>
        <dbReference type="Rhea" id="RHEA:12909"/>
        <dbReference type="Rhea" id="RHEA-COMP:11777"/>
        <dbReference type="Rhea" id="RHEA-COMP:11778"/>
        <dbReference type="ChEBI" id="CHEBI:15377"/>
        <dbReference type="ChEBI" id="CHEBI:15378"/>
        <dbReference type="ChEBI" id="CHEBI:16301"/>
        <dbReference type="ChEBI" id="CHEBI:17632"/>
        <dbReference type="ChEBI" id="CHEBI:29033"/>
        <dbReference type="ChEBI" id="CHEBI:29034"/>
        <dbReference type="EC" id="1.9.6.1"/>
    </reaction>
</comment>
<dbReference type="SUPFAM" id="SSF50692">
    <property type="entry name" value="ADC-like"/>
    <property type="match status" value="1"/>
</dbReference>
<feature type="binding site" evidence="15">
    <location>
        <position position="154"/>
    </location>
    <ligand>
        <name>Mo-bis(molybdopterin guanine dinucleotide)</name>
        <dbReference type="ChEBI" id="CHEBI:60539"/>
    </ligand>
</feature>
<dbReference type="InterPro" id="IPR010051">
    <property type="entry name" value="Periplasm_NO3_reductase_lsu"/>
</dbReference>
<feature type="binding site" evidence="15">
    <location>
        <position position="179"/>
    </location>
    <ligand>
        <name>Mo-bis(molybdopterin guanine dinucleotide)</name>
        <dbReference type="ChEBI" id="CHEBI:60539"/>
    </ligand>
</feature>
<dbReference type="EC" id="1.9.6.1" evidence="15"/>
<comment type="cofactor">
    <cofactor evidence="15">
        <name>Mo-bis(molybdopterin guanine dinucleotide)</name>
        <dbReference type="ChEBI" id="CHEBI:60539"/>
    </cofactor>
    <text evidence="15">Binds 1 molybdenum-bis(molybdopterin guanine dinucleotide) (Mo-bis-MGD) cofactor per subunit.</text>
</comment>
<dbReference type="PROSITE" id="PS00551">
    <property type="entry name" value="MOLYBDOPTERIN_PROK_1"/>
    <property type="match status" value="1"/>
</dbReference>
<dbReference type="NCBIfam" id="TIGR01706">
    <property type="entry name" value="NAPA"/>
    <property type="match status" value="1"/>
</dbReference>
<comment type="function">
    <text evidence="14 15">Catalytic subunit of the periplasmic nitrate reductase complex NapAB. Receives electrons from NapB and catalyzes the reduction of nitrate to nitrite.</text>
</comment>
<feature type="binding site" evidence="15">
    <location>
        <position position="816"/>
    </location>
    <ligand>
        <name>substrate</name>
    </ligand>
</feature>
<evidence type="ECO:0000256" key="3">
    <source>
        <dbReference type="ARBA" id="ARBA00022485"/>
    </source>
</evidence>
<dbReference type="InterPro" id="IPR006963">
    <property type="entry name" value="Mopterin_OxRdtase_4Fe-4S_dom"/>
</dbReference>
<dbReference type="GO" id="GO:0009055">
    <property type="term" value="F:electron transfer activity"/>
    <property type="evidence" value="ECO:0007669"/>
    <property type="project" value="UniProtKB-UniRule"/>
</dbReference>
<feature type="domain" description="4Fe-4S Mo/W bis-MGD-type" evidence="18">
    <location>
        <begin position="43"/>
        <end position="99"/>
    </location>
</feature>
<dbReference type="GO" id="GO:0005506">
    <property type="term" value="F:iron ion binding"/>
    <property type="evidence" value="ECO:0007669"/>
    <property type="project" value="UniProtKB-UniRule"/>
</dbReference>
<dbReference type="HAMAP" id="MF_01630">
    <property type="entry name" value="Nitrate_reduct_NapA"/>
    <property type="match status" value="1"/>
</dbReference>
<dbReference type="GO" id="GO:0016020">
    <property type="term" value="C:membrane"/>
    <property type="evidence" value="ECO:0007669"/>
    <property type="project" value="TreeGrafter"/>
</dbReference>
<dbReference type="InterPro" id="IPR050123">
    <property type="entry name" value="Prok_molybdopt-oxidoreductase"/>
</dbReference>
<proteinExistence type="inferred from homology"/>
<dbReference type="Gene3D" id="3.40.50.740">
    <property type="match status" value="1"/>
</dbReference>
<evidence type="ECO:0000256" key="8">
    <source>
        <dbReference type="ARBA" id="ARBA00022982"/>
    </source>
</evidence>
<evidence type="ECO:0000256" key="6">
    <source>
        <dbReference type="ARBA" id="ARBA00022729"/>
    </source>
</evidence>
<accession>A0A6C2D0Z4</accession>
<dbReference type="PROSITE" id="PS51318">
    <property type="entry name" value="TAT"/>
    <property type="match status" value="1"/>
</dbReference>
<evidence type="ECO:0000256" key="14">
    <source>
        <dbReference type="ARBA" id="ARBA00055000"/>
    </source>
</evidence>
<feature type="binding site" evidence="15">
    <location>
        <begin position="740"/>
        <end position="749"/>
    </location>
    <ligand>
        <name>Mo-bis(molybdopterin guanine dinucleotide)</name>
        <dbReference type="ChEBI" id="CHEBI:60539"/>
    </ligand>
</feature>